<organism evidence="2 3">
    <name type="scientific">Littorina saxatilis</name>
    <dbReference type="NCBI Taxonomy" id="31220"/>
    <lineage>
        <taxon>Eukaryota</taxon>
        <taxon>Metazoa</taxon>
        <taxon>Spiralia</taxon>
        <taxon>Lophotrochozoa</taxon>
        <taxon>Mollusca</taxon>
        <taxon>Gastropoda</taxon>
        <taxon>Caenogastropoda</taxon>
        <taxon>Littorinimorpha</taxon>
        <taxon>Littorinoidea</taxon>
        <taxon>Littorinidae</taxon>
        <taxon>Littorina</taxon>
    </lineage>
</organism>
<evidence type="ECO:0000313" key="2">
    <source>
        <dbReference type="EMBL" id="KAK7112627.1"/>
    </source>
</evidence>
<accession>A0AAN9BVF3</accession>
<name>A0AAN9BVF3_9CAEN</name>
<feature type="compositionally biased region" description="Basic and acidic residues" evidence="1">
    <location>
        <begin position="7"/>
        <end position="23"/>
    </location>
</feature>
<proteinExistence type="predicted"/>
<reference evidence="2 3" key="1">
    <citation type="submission" date="2024-02" db="EMBL/GenBank/DDBJ databases">
        <title>Chromosome-scale genome assembly of the rough periwinkle Littorina saxatilis.</title>
        <authorList>
            <person name="De Jode A."/>
            <person name="Faria R."/>
            <person name="Formenti G."/>
            <person name="Sims Y."/>
            <person name="Smith T.P."/>
            <person name="Tracey A."/>
            <person name="Wood J.M.D."/>
            <person name="Zagrodzka Z.B."/>
            <person name="Johannesson K."/>
            <person name="Butlin R.K."/>
            <person name="Leder E.H."/>
        </authorList>
    </citation>
    <scope>NUCLEOTIDE SEQUENCE [LARGE SCALE GENOMIC DNA]</scope>
    <source>
        <strain evidence="2">Snail1</strain>
        <tissue evidence="2">Muscle</tissue>
    </source>
</reference>
<dbReference type="AlphaFoldDB" id="A0AAN9BVF3"/>
<gene>
    <name evidence="2" type="ORF">V1264_012058</name>
</gene>
<dbReference type="Proteomes" id="UP001374579">
    <property type="component" value="Unassembled WGS sequence"/>
</dbReference>
<keyword evidence="3" id="KW-1185">Reference proteome</keyword>
<comment type="caution">
    <text evidence="2">The sequence shown here is derived from an EMBL/GenBank/DDBJ whole genome shotgun (WGS) entry which is preliminary data.</text>
</comment>
<feature type="region of interest" description="Disordered" evidence="1">
    <location>
        <begin position="1"/>
        <end position="27"/>
    </location>
</feature>
<evidence type="ECO:0000313" key="3">
    <source>
        <dbReference type="Proteomes" id="UP001374579"/>
    </source>
</evidence>
<sequence>MACSGINEHKEGRRKQRVLDRASHARRTMMDGSLMDRGDIRAQMPMEDPEAPGYMRRLGSPPGITSDPYSYQKECKDRTVIDLDGSHSPTAVDRLRRQGVRAQQLVTYSAKVPNRLSSVNYTQQW</sequence>
<feature type="region of interest" description="Disordered" evidence="1">
    <location>
        <begin position="44"/>
        <end position="68"/>
    </location>
</feature>
<evidence type="ECO:0000256" key="1">
    <source>
        <dbReference type="SAM" id="MobiDB-lite"/>
    </source>
</evidence>
<protein>
    <submittedName>
        <fullName evidence="2">Uncharacterized protein</fullName>
    </submittedName>
</protein>
<dbReference type="EMBL" id="JBAMIC010000002">
    <property type="protein sequence ID" value="KAK7112627.1"/>
    <property type="molecule type" value="Genomic_DNA"/>
</dbReference>